<dbReference type="RefSeq" id="WP_092703613.1">
    <property type="nucleotide sequence ID" value="NZ_FOSR01000007.1"/>
</dbReference>
<organism evidence="1 2">
    <name type="scientific">Rhodanobacter glycinis</name>
    <dbReference type="NCBI Taxonomy" id="582702"/>
    <lineage>
        <taxon>Bacteria</taxon>
        <taxon>Pseudomonadati</taxon>
        <taxon>Pseudomonadota</taxon>
        <taxon>Gammaproteobacteria</taxon>
        <taxon>Lysobacterales</taxon>
        <taxon>Rhodanobacteraceae</taxon>
        <taxon>Rhodanobacter</taxon>
    </lineage>
</organism>
<reference evidence="2" key="1">
    <citation type="submission" date="2016-10" db="EMBL/GenBank/DDBJ databases">
        <authorList>
            <person name="Varghese N."/>
            <person name="Submissions S."/>
        </authorList>
    </citation>
    <scope>NUCLEOTIDE SEQUENCE [LARGE SCALE GENOMIC DNA]</scope>
    <source>
        <strain evidence="2">MO64</strain>
    </source>
</reference>
<protein>
    <recommendedName>
        <fullName evidence="3">DUF2274 domain-containing protein</fullName>
    </recommendedName>
</protein>
<gene>
    <name evidence="1" type="ORF">SAMN05192579_107185</name>
</gene>
<dbReference type="AlphaFoldDB" id="A0A1I4CUE6"/>
<accession>A0A1I4CUE6</accession>
<dbReference type="InterPro" id="IPR018733">
    <property type="entry name" value="DUF2274"/>
</dbReference>
<evidence type="ECO:0000313" key="2">
    <source>
        <dbReference type="Proteomes" id="UP000198725"/>
    </source>
</evidence>
<evidence type="ECO:0008006" key="3">
    <source>
        <dbReference type="Google" id="ProtNLM"/>
    </source>
</evidence>
<sequence length="81" mass="8950">MSTSPKKLRLGPLPRTEVVKVTFACAAALKVELERYATMHGQTYGEPVDAVTLIPHMLEAFMARDRGYRRACAIKTRGGNT</sequence>
<evidence type="ECO:0000313" key="1">
    <source>
        <dbReference type="EMBL" id="SFK84882.1"/>
    </source>
</evidence>
<dbReference type="Pfam" id="PF10038">
    <property type="entry name" value="DUF2274"/>
    <property type="match status" value="1"/>
</dbReference>
<dbReference type="EMBL" id="FOSR01000007">
    <property type="protein sequence ID" value="SFK84882.1"/>
    <property type="molecule type" value="Genomic_DNA"/>
</dbReference>
<name>A0A1I4CUE6_9GAMM</name>
<keyword evidence="2" id="KW-1185">Reference proteome</keyword>
<dbReference type="Proteomes" id="UP000198725">
    <property type="component" value="Unassembled WGS sequence"/>
</dbReference>
<proteinExistence type="predicted"/>